<reference evidence="2" key="1">
    <citation type="journal article" date="2017" name="Gigascience">
        <title>The first near-complete assembly of the hexaploid bread wheat genome, Triticum aestivum.</title>
        <authorList>
            <person name="Zimin A.V."/>
            <person name="Puiu D."/>
            <person name="Hall R."/>
            <person name="Kingan S."/>
            <person name="Clavijo B.J."/>
            <person name="Salzberg S.L."/>
        </authorList>
    </citation>
    <scope>NUCLEOTIDE SEQUENCE</scope>
    <source>
        <tissue evidence="2">Leaf</tissue>
    </source>
</reference>
<feature type="compositionally biased region" description="Low complexity" evidence="1">
    <location>
        <begin position="34"/>
        <end position="46"/>
    </location>
</feature>
<organism evidence="2">
    <name type="scientific">Triticum aestivum</name>
    <name type="common">Wheat</name>
    <dbReference type="NCBI Taxonomy" id="4565"/>
    <lineage>
        <taxon>Eukaryota</taxon>
        <taxon>Viridiplantae</taxon>
        <taxon>Streptophyta</taxon>
        <taxon>Embryophyta</taxon>
        <taxon>Tracheophyta</taxon>
        <taxon>Spermatophyta</taxon>
        <taxon>Magnoliopsida</taxon>
        <taxon>Liliopsida</taxon>
        <taxon>Poales</taxon>
        <taxon>Poaceae</taxon>
        <taxon>BOP clade</taxon>
        <taxon>Pooideae</taxon>
        <taxon>Triticodae</taxon>
        <taxon>Triticeae</taxon>
        <taxon>Triticinae</taxon>
        <taxon>Triticum</taxon>
    </lineage>
</organism>
<evidence type="ECO:0000313" key="2">
    <source>
        <dbReference type="EMBL" id="KAF7040118.1"/>
    </source>
</evidence>
<accession>A0A9R1G4Q5</accession>
<evidence type="ECO:0000256" key="1">
    <source>
        <dbReference type="SAM" id="MobiDB-lite"/>
    </source>
</evidence>
<feature type="non-terminal residue" evidence="2">
    <location>
        <position position="195"/>
    </location>
</feature>
<gene>
    <name evidence="2" type="ORF">CFC21_050042</name>
</gene>
<sequence>GGGGDKSGRRRRGVGEEGGRGGGGDRVRPDGRRAGAALPAAAAARVRAARGGRGGGGGAVRGDPLGASCAARPAAARARLLLRGAAAREGHPGAAHPGWRRRLVDAQREQGAPPVRDGARRGRALVHDAVLLLRPRRRERGGRGAAGAAEHRVGHVRVRDHGPAVLPPGRRRRGGPLLGALPRPPEHQEERQAAV</sequence>
<protein>
    <submittedName>
        <fullName evidence="2">Uncharacterized protein</fullName>
    </submittedName>
</protein>
<feature type="compositionally biased region" description="Low complexity" evidence="1">
    <location>
        <begin position="61"/>
        <end position="71"/>
    </location>
</feature>
<feature type="compositionally biased region" description="Basic and acidic residues" evidence="1">
    <location>
        <begin position="184"/>
        <end position="195"/>
    </location>
</feature>
<comment type="caution">
    <text evidence="2">The sequence shown here is derived from an EMBL/GenBank/DDBJ whole genome shotgun (WGS) entry which is preliminary data.</text>
</comment>
<dbReference type="Proteomes" id="UP000815260">
    <property type="component" value="Chromosome 3D"/>
</dbReference>
<dbReference type="EMBL" id="CM022219">
    <property type="protein sequence ID" value="KAF7040118.1"/>
    <property type="molecule type" value="Genomic_DNA"/>
</dbReference>
<feature type="compositionally biased region" description="Basic and acidic residues" evidence="1">
    <location>
        <begin position="13"/>
        <end position="33"/>
    </location>
</feature>
<proteinExistence type="predicted"/>
<feature type="region of interest" description="Disordered" evidence="1">
    <location>
        <begin position="1"/>
        <end position="71"/>
    </location>
</feature>
<feature type="region of interest" description="Disordered" evidence="1">
    <location>
        <begin position="137"/>
        <end position="195"/>
    </location>
</feature>
<reference evidence="2" key="2">
    <citation type="submission" date="2020-03" db="EMBL/GenBank/DDBJ databases">
        <title>The second near-complete assembly of the hexaploid bread wheat (Triticum aestivum) genome.</title>
        <authorList>
            <person name="Zimin A.V."/>
            <person name="Puiu D."/>
            <person name="Shumante A."/>
            <person name="Alonge M."/>
            <person name="Salzberg S.L."/>
        </authorList>
    </citation>
    <scope>NUCLEOTIDE SEQUENCE</scope>
    <source>
        <tissue evidence="2">Leaf</tissue>
    </source>
</reference>
<name>A0A9R1G4Q5_WHEAT</name>
<feature type="non-terminal residue" evidence="2">
    <location>
        <position position="1"/>
    </location>
</feature>
<feature type="compositionally biased region" description="Gly residues" evidence="1">
    <location>
        <begin position="51"/>
        <end position="60"/>
    </location>
</feature>
<dbReference type="AlphaFoldDB" id="A0A9R1G4Q5"/>
<feature type="compositionally biased region" description="Basic and acidic residues" evidence="1">
    <location>
        <begin position="149"/>
        <end position="162"/>
    </location>
</feature>